<dbReference type="KEGG" id="dvl:Dvul_0647"/>
<protein>
    <submittedName>
        <fullName evidence="1">Uncharacterized protein</fullName>
    </submittedName>
</protein>
<sequence>MQADATLARLMALDGAGLTDLLAEETEAARQVAREAEVRFAAYLEDLTTVLAIEGGAGVRVVRHWLDAAGLGARLGQCGASLRGAAALHDYGRDRMAEVALADPASLLRIQLEGARQWAREQLGDEPLKGRRNDE</sequence>
<proteinExistence type="predicted"/>
<dbReference type="Proteomes" id="UP000009173">
    <property type="component" value="Chromosome"/>
</dbReference>
<organism evidence="1 2">
    <name type="scientific">Nitratidesulfovibrio vulgaris (strain DP4)</name>
    <name type="common">Desulfovibrio vulgaris</name>
    <dbReference type="NCBI Taxonomy" id="391774"/>
    <lineage>
        <taxon>Bacteria</taxon>
        <taxon>Pseudomonadati</taxon>
        <taxon>Thermodesulfobacteriota</taxon>
        <taxon>Desulfovibrionia</taxon>
        <taxon>Desulfovibrionales</taxon>
        <taxon>Desulfovibrionaceae</taxon>
        <taxon>Nitratidesulfovibrio</taxon>
    </lineage>
</organism>
<dbReference type="AlphaFoldDB" id="A0A0H3A5C9"/>
<gene>
    <name evidence="1" type="ordered locus">Dvul_0647</name>
</gene>
<dbReference type="RefSeq" id="WP_011791746.1">
    <property type="nucleotide sequence ID" value="NC_008751.1"/>
</dbReference>
<reference evidence="2" key="1">
    <citation type="journal article" date="2009" name="Environ. Microbiol.">
        <title>Contribution of mobile genetic elements to Desulfovibrio vulgaris genome plasticity.</title>
        <authorList>
            <person name="Walker C.B."/>
            <person name="Stolyar S."/>
            <person name="Chivian D."/>
            <person name="Pinel N."/>
            <person name="Gabster J.A."/>
            <person name="Dehal P.S."/>
            <person name="He Z."/>
            <person name="Yang Z.K."/>
            <person name="Yen H.C."/>
            <person name="Zhou J."/>
            <person name="Wall J.D."/>
            <person name="Hazen T.C."/>
            <person name="Arkin A.P."/>
            <person name="Stahl D.A."/>
        </authorList>
    </citation>
    <scope>NUCLEOTIDE SEQUENCE [LARGE SCALE GENOMIC DNA]</scope>
    <source>
        <strain evidence="2">DP4</strain>
    </source>
</reference>
<accession>A0A0H3A5C9</accession>
<dbReference type="HOGENOM" id="CLU_143370_0_0_7"/>
<evidence type="ECO:0000313" key="2">
    <source>
        <dbReference type="Proteomes" id="UP000009173"/>
    </source>
</evidence>
<name>A0A0H3A5C9_NITV4</name>
<dbReference type="EMBL" id="CP000527">
    <property type="protein sequence ID" value="ABM27670.1"/>
    <property type="molecule type" value="Genomic_DNA"/>
</dbReference>
<evidence type="ECO:0000313" key="1">
    <source>
        <dbReference type="EMBL" id="ABM27670.1"/>
    </source>
</evidence>